<feature type="non-terminal residue" evidence="1">
    <location>
        <position position="91"/>
    </location>
</feature>
<accession>A0ABS9RMW0</accession>
<dbReference type="RefSeq" id="WP_240575703.1">
    <property type="nucleotide sequence ID" value="NZ_JAKVQD010000176.1"/>
</dbReference>
<sequence>AMRIMRVRGITPGSIAGRIGMSRSRAYRLMAKDSDKRTTVRVDEIDAILRDLGVDRYQLAVIIELGERADASLEEDLQIAIFFSDLMTGLA</sequence>
<evidence type="ECO:0000313" key="2">
    <source>
        <dbReference type="Proteomes" id="UP001156141"/>
    </source>
</evidence>
<keyword evidence="2" id="KW-1185">Reference proteome</keyword>
<evidence type="ECO:0008006" key="3">
    <source>
        <dbReference type="Google" id="ProtNLM"/>
    </source>
</evidence>
<dbReference type="EMBL" id="JAKVQD010000176">
    <property type="protein sequence ID" value="MCH4554285.1"/>
    <property type="molecule type" value="Genomic_DNA"/>
</dbReference>
<name>A0ABS9RMW0_9FLAO</name>
<protein>
    <recommendedName>
        <fullName evidence="3">XRE family transcriptional regulator</fullName>
    </recommendedName>
</protein>
<feature type="non-terminal residue" evidence="1">
    <location>
        <position position="1"/>
    </location>
</feature>
<evidence type="ECO:0000313" key="1">
    <source>
        <dbReference type="EMBL" id="MCH4554285.1"/>
    </source>
</evidence>
<proteinExistence type="predicted"/>
<dbReference type="Proteomes" id="UP001156141">
    <property type="component" value="Unassembled WGS sequence"/>
</dbReference>
<gene>
    <name evidence="1" type="ORF">MKW35_16820</name>
</gene>
<organism evidence="1 2">
    <name type="scientific">Aestuariibaculum lutulentum</name>
    <dbReference type="NCBI Taxonomy" id="2920935"/>
    <lineage>
        <taxon>Bacteria</taxon>
        <taxon>Pseudomonadati</taxon>
        <taxon>Bacteroidota</taxon>
        <taxon>Flavobacteriia</taxon>
        <taxon>Flavobacteriales</taxon>
        <taxon>Flavobacteriaceae</taxon>
    </lineage>
</organism>
<comment type="caution">
    <text evidence="1">The sequence shown here is derived from an EMBL/GenBank/DDBJ whole genome shotgun (WGS) entry which is preliminary data.</text>
</comment>
<reference evidence="1" key="1">
    <citation type="submission" date="2022-02" db="EMBL/GenBank/DDBJ databases">
        <title>Aestuariibaculum sp., a marine bacterium isolated from sediment in Guangxi.</title>
        <authorList>
            <person name="Ying J."/>
        </authorList>
    </citation>
    <scope>NUCLEOTIDE SEQUENCE</scope>
    <source>
        <strain evidence="1">L182</strain>
    </source>
</reference>